<keyword evidence="3" id="KW-1185">Reference proteome</keyword>
<evidence type="ECO:0000313" key="3">
    <source>
        <dbReference type="Proteomes" id="UP001270362"/>
    </source>
</evidence>
<reference evidence="2" key="1">
    <citation type="journal article" date="2023" name="Mol. Phylogenet. Evol.">
        <title>Genome-scale phylogeny and comparative genomics of the fungal order Sordariales.</title>
        <authorList>
            <person name="Hensen N."/>
            <person name="Bonometti L."/>
            <person name="Westerberg I."/>
            <person name="Brannstrom I.O."/>
            <person name="Guillou S."/>
            <person name="Cros-Aarteil S."/>
            <person name="Calhoun S."/>
            <person name="Haridas S."/>
            <person name="Kuo A."/>
            <person name="Mondo S."/>
            <person name="Pangilinan J."/>
            <person name="Riley R."/>
            <person name="LaButti K."/>
            <person name="Andreopoulos B."/>
            <person name="Lipzen A."/>
            <person name="Chen C."/>
            <person name="Yan M."/>
            <person name="Daum C."/>
            <person name="Ng V."/>
            <person name="Clum A."/>
            <person name="Steindorff A."/>
            <person name="Ohm R.A."/>
            <person name="Martin F."/>
            <person name="Silar P."/>
            <person name="Natvig D.O."/>
            <person name="Lalanne C."/>
            <person name="Gautier V."/>
            <person name="Ament-Velasquez S.L."/>
            <person name="Kruys A."/>
            <person name="Hutchinson M.I."/>
            <person name="Powell A.J."/>
            <person name="Barry K."/>
            <person name="Miller A.N."/>
            <person name="Grigoriev I.V."/>
            <person name="Debuchy R."/>
            <person name="Gladieux P."/>
            <person name="Hiltunen Thoren M."/>
            <person name="Johannesson H."/>
        </authorList>
    </citation>
    <scope>NUCLEOTIDE SEQUENCE</scope>
    <source>
        <strain evidence="2">CBS 314.62</strain>
    </source>
</reference>
<dbReference type="AlphaFoldDB" id="A0AAE0XF57"/>
<gene>
    <name evidence="2" type="ORF">B0T22DRAFT_5014</name>
</gene>
<reference evidence="2" key="2">
    <citation type="submission" date="2023-06" db="EMBL/GenBank/DDBJ databases">
        <authorList>
            <consortium name="Lawrence Berkeley National Laboratory"/>
            <person name="Haridas S."/>
            <person name="Hensen N."/>
            <person name="Bonometti L."/>
            <person name="Westerberg I."/>
            <person name="Brannstrom I.O."/>
            <person name="Guillou S."/>
            <person name="Cros-Aarteil S."/>
            <person name="Calhoun S."/>
            <person name="Kuo A."/>
            <person name="Mondo S."/>
            <person name="Pangilinan J."/>
            <person name="Riley R."/>
            <person name="Labutti K."/>
            <person name="Andreopoulos B."/>
            <person name="Lipzen A."/>
            <person name="Chen C."/>
            <person name="Yanf M."/>
            <person name="Daum C."/>
            <person name="Ng V."/>
            <person name="Clum A."/>
            <person name="Steindorff A."/>
            <person name="Ohm R."/>
            <person name="Martin F."/>
            <person name="Silar P."/>
            <person name="Natvig D."/>
            <person name="Lalanne C."/>
            <person name="Gautier V."/>
            <person name="Ament-Velasquez S.L."/>
            <person name="Kruys A."/>
            <person name="Hutchinson M.I."/>
            <person name="Powell A.J."/>
            <person name="Barry K."/>
            <person name="Miller A.N."/>
            <person name="Grigoriev I.V."/>
            <person name="Debuchy R."/>
            <person name="Gladieux P."/>
            <person name="Thoren M.H."/>
            <person name="Johannesson H."/>
        </authorList>
    </citation>
    <scope>NUCLEOTIDE SEQUENCE</scope>
    <source>
        <strain evidence="2">CBS 314.62</strain>
    </source>
</reference>
<feature type="region of interest" description="Disordered" evidence="1">
    <location>
        <begin position="502"/>
        <end position="600"/>
    </location>
</feature>
<proteinExistence type="predicted"/>
<organism evidence="2 3">
    <name type="scientific">Podospora appendiculata</name>
    <dbReference type="NCBI Taxonomy" id="314037"/>
    <lineage>
        <taxon>Eukaryota</taxon>
        <taxon>Fungi</taxon>
        <taxon>Dikarya</taxon>
        <taxon>Ascomycota</taxon>
        <taxon>Pezizomycotina</taxon>
        <taxon>Sordariomycetes</taxon>
        <taxon>Sordariomycetidae</taxon>
        <taxon>Sordariales</taxon>
        <taxon>Podosporaceae</taxon>
        <taxon>Podospora</taxon>
    </lineage>
</organism>
<sequence>MAPILSTSMPPLAEKTEIPHSCGGLKKSTSKRYSIASAIRRKGSLLLNLSIRLKRHKNDENIYPRHTEAEKDGSWYHTTDRYITPYGSEGSSRSSSHQRKQLFWTISGTRSKRSSEETVWEPDELASTPALDNSVSGHSLSKTKSITRSFVQSLRRISIRQRMPIQVEEGEPGNPLPTKETKQALPVLAVSPTDDSSVVDRRSSFWLGVQKAVQDSVDENFCLHEHSEMPVATTRVATTEIYYPKRSRGKKTSSQVTKTLELTHAPALVWPGDCKDVYELEAREVCTKQSSEIATRSCKPDQNKIRDYWGFILHISRHLKRSNRSQVCMMRERRIDKFLDSSREISRNTSGDFQAHRVKKQMQLLQSQKIVASKVLNTRRKPAKLRKRTLVALAMNSVVPIVFPPNTDEKQTKSRAALELPRDDRELGDDNAVPAICAARSNILELPGNIPEQPCESPSPRVSDGVSNVVLREMHSFGLTDAFITPPTNNITLFRTPDLSEESAVTVDDEHSAGCRNTRSPDSVSEKRDTPIHDMTRCPLPPPKASQPCVDGQSHAYDPDTYPAQSYITDDDECQTRSRAHDRAHHSSVDEFVYGDREPL</sequence>
<name>A0AAE0XF57_9PEZI</name>
<dbReference type="EMBL" id="JAULSO010000001">
    <property type="protein sequence ID" value="KAK3692131.1"/>
    <property type="molecule type" value="Genomic_DNA"/>
</dbReference>
<dbReference type="Proteomes" id="UP001270362">
    <property type="component" value="Unassembled WGS sequence"/>
</dbReference>
<evidence type="ECO:0000313" key="2">
    <source>
        <dbReference type="EMBL" id="KAK3692131.1"/>
    </source>
</evidence>
<feature type="compositionally biased region" description="Basic and acidic residues" evidence="1">
    <location>
        <begin position="574"/>
        <end position="600"/>
    </location>
</feature>
<accession>A0AAE0XF57</accession>
<evidence type="ECO:0000256" key="1">
    <source>
        <dbReference type="SAM" id="MobiDB-lite"/>
    </source>
</evidence>
<feature type="compositionally biased region" description="Basic and acidic residues" evidence="1">
    <location>
        <begin position="524"/>
        <end position="536"/>
    </location>
</feature>
<comment type="caution">
    <text evidence="2">The sequence shown here is derived from an EMBL/GenBank/DDBJ whole genome shotgun (WGS) entry which is preliminary data.</text>
</comment>
<protein>
    <submittedName>
        <fullName evidence="2">Uncharacterized protein</fullName>
    </submittedName>
</protein>